<feature type="compositionally biased region" description="Basic residues" evidence="1">
    <location>
        <begin position="338"/>
        <end position="351"/>
    </location>
</feature>
<feature type="compositionally biased region" description="Polar residues" evidence="1">
    <location>
        <begin position="355"/>
        <end position="365"/>
    </location>
</feature>
<evidence type="ECO:0000259" key="3">
    <source>
        <dbReference type="PROSITE" id="PS50835"/>
    </source>
</evidence>
<reference evidence="4" key="2">
    <citation type="submission" date="2025-09" db="UniProtKB">
        <authorList>
            <consortium name="Ensembl"/>
        </authorList>
    </citation>
    <scope>IDENTIFICATION</scope>
</reference>
<dbReference type="InterPro" id="IPR003598">
    <property type="entry name" value="Ig_sub2"/>
</dbReference>
<dbReference type="STRING" id="1841481.ENSSLDP00000025002"/>
<protein>
    <submittedName>
        <fullName evidence="4">Uncharacterized LOC111647041</fullName>
    </submittedName>
</protein>
<feature type="region of interest" description="Disordered" evidence="1">
    <location>
        <begin position="307"/>
        <end position="365"/>
    </location>
</feature>
<keyword evidence="2" id="KW-0472">Membrane</keyword>
<keyword evidence="2" id="KW-1133">Transmembrane helix</keyword>
<feature type="domain" description="Ig-like" evidence="3">
    <location>
        <begin position="160"/>
        <end position="264"/>
    </location>
</feature>
<feature type="domain" description="Ig-like" evidence="3">
    <location>
        <begin position="55"/>
        <end position="151"/>
    </location>
</feature>
<dbReference type="InterPro" id="IPR003599">
    <property type="entry name" value="Ig_sub"/>
</dbReference>
<dbReference type="SMART" id="SM00409">
    <property type="entry name" value="IG"/>
    <property type="match status" value="2"/>
</dbReference>
<dbReference type="SUPFAM" id="SSF48726">
    <property type="entry name" value="Immunoglobulin"/>
    <property type="match status" value="2"/>
</dbReference>
<dbReference type="SMART" id="SM00406">
    <property type="entry name" value="IGv"/>
    <property type="match status" value="1"/>
</dbReference>
<feature type="transmembrane region" description="Helical" evidence="2">
    <location>
        <begin position="12"/>
        <end position="32"/>
    </location>
</feature>
<dbReference type="AlphaFoldDB" id="A0A3B4Y6E5"/>
<sequence>MEVLYIHQDILITMTSLKFASCLTVLFLWRIAFVTNLKMSSLVHQDSGFIPAKVGDNVTLRCFYEVDAAVMFYWYKQTLGQRPRRISSFYKHDKSGTFTDEFKNNQRFSLETDNGKNHLTILDFKISDSATYYCVSYSAYKFEFTEGVTVSVQGSGLNIQALVHQSGSETIQPGGSVTLNCTVHTGTCDGEHSVYWFRNSEESHAGFIYTHGDRNDQCERKPETQTQTCVYNLPMQSLNLSHAGTYCAVASCGHVLFGNKKNLDSADKDNSFVLVYLLSGALAFTTILAVLLSYAAYRMNKSCHRTGRQTVKSQARASPDSAPNSEGYQDSDNLHYAALKKHKINRTKRHRENTQTECVYSTVRQ</sequence>
<dbReference type="Pfam" id="PF07686">
    <property type="entry name" value="V-set"/>
    <property type="match status" value="2"/>
</dbReference>
<name>A0A3B4Y6E5_SERLL</name>
<dbReference type="GO" id="GO:0005886">
    <property type="term" value="C:plasma membrane"/>
    <property type="evidence" value="ECO:0007669"/>
    <property type="project" value="UniProtKB-SubCell"/>
</dbReference>
<dbReference type="Gene3D" id="2.60.40.10">
    <property type="entry name" value="Immunoglobulins"/>
    <property type="match status" value="2"/>
</dbReference>
<dbReference type="GeneTree" id="ENSGT00950000182968"/>
<dbReference type="SMART" id="SM00408">
    <property type="entry name" value="IGc2"/>
    <property type="match status" value="1"/>
</dbReference>
<organism evidence="4 5">
    <name type="scientific">Seriola lalandi dorsalis</name>
    <dbReference type="NCBI Taxonomy" id="1841481"/>
    <lineage>
        <taxon>Eukaryota</taxon>
        <taxon>Metazoa</taxon>
        <taxon>Chordata</taxon>
        <taxon>Craniata</taxon>
        <taxon>Vertebrata</taxon>
        <taxon>Euteleostomi</taxon>
        <taxon>Actinopterygii</taxon>
        <taxon>Neopterygii</taxon>
        <taxon>Teleostei</taxon>
        <taxon>Neoteleostei</taxon>
        <taxon>Acanthomorphata</taxon>
        <taxon>Carangaria</taxon>
        <taxon>Carangiformes</taxon>
        <taxon>Carangidae</taxon>
        <taxon>Seriola</taxon>
    </lineage>
</organism>
<reference evidence="4" key="1">
    <citation type="submission" date="2025-08" db="UniProtKB">
        <authorList>
            <consortium name="Ensembl"/>
        </authorList>
    </citation>
    <scope>IDENTIFICATION</scope>
</reference>
<dbReference type="Proteomes" id="UP000261360">
    <property type="component" value="Unplaced"/>
</dbReference>
<evidence type="ECO:0000256" key="1">
    <source>
        <dbReference type="SAM" id="MobiDB-lite"/>
    </source>
</evidence>
<dbReference type="Ensembl" id="ENSSLDT00000025788.1">
    <property type="protein sequence ID" value="ENSSLDP00000025002.1"/>
    <property type="gene ID" value="ENSSLDG00000019407.1"/>
</dbReference>
<proteinExistence type="predicted"/>
<feature type="transmembrane region" description="Helical" evidence="2">
    <location>
        <begin position="273"/>
        <end position="297"/>
    </location>
</feature>
<dbReference type="InterPro" id="IPR007110">
    <property type="entry name" value="Ig-like_dom"/>
</dbReference>
<dbReference type="InterPro" id="IPR013106">
    <property type="entry name" value="Ig_V-set"/>
</dbReference>
<evidence type="ECO:0000256" key="2">
    <source>
        <dbReference type="SAM" id="Phobius"/>
    </source>
</evidence>
<accession>A0A3B4Y6E5</accession>
<evidence type="ECO:0000313" key="4">
    <source>
        <dbReference type="Ensembl" id="ENSSLDP00000025002.1"/>
    </source>
</evidence>
<keyword evidence="2" id="KW-0812">Transmembrane</keyword>
<dbReference type="GO" id="GO:0002376">
    <property type="term" value="P:immune system process"/>
    <property type="evidence" value="ECO:0007669"/>
    <property type="project" value="UniProtKB-KW"/>
</dbReference>
<dbReference type="InterPro" id="IPR013783">
    <property type="entry name" value="Ig-like_fold"/>
</dbReference>
<dbReference type="InterPro" id="IPR036179">
    <property type="entry name" value="Ig-like_dom_sf"/>
</dbReference>
<feature type="compositionally biased region" description="Polar residues" evidence="1">
    <location>
        <begin position="308"/>
        <end position="331"/>
    </location>
</feature>
<evidence type="ECO:0000313" key="5">
    <source>
        <dbReference type="Proteomes" id="UP000261360"/>
    </source>
</evidence>
<dbReference type="GO" id="GO:0009617">
    <property type="term" value="P:response to bacterium"/>
    <property type="evidence" value="ECO:0007669"/>
    <property type="project" value="TreeGrafter"/>
</dbReference>
<dbReference type="PROSITE" id="PS50835">
    <property type="entry name" value="IG_LIKE"/>
    <property type="match status" value="2"/>
</dbReference>
<keyword evidence="5" id="KW-1185">Reference proteome</keyword>